<dbReference type="Pfam" id="PF21307">
    <property type="entry name" value="Glyco_hydro_95_C"/>
    <property type="match status" value="1"/>
</dbReference>
<dbReference type="SUPFAM" id="SSF48208">
    <property type="entry name" value="Six-hairpin glycosidases"/>
    <property type="match status" value="1"/>
</dbReference>
<dbReference type="AlphaFoldDB" id="S3JYJ7"/>
<dbReference type="PANTHER" id="PTHR31084">
    <property type="entry name" value="ALPHA-L-FUCOSIDASE 2"/>
    <property type="match status" value="1"/>
</dbReference>
<proteinExistence type="predicted"/>
<feature type="domain" description="Glycosyl hydrolase family 95 catalytic" evidence="3">
    <location>
        <begin position="282"/>
        <end position="693"/>
    </location>
</feature>
<dbReference type="Pfam" id="PF22124">
    <property type="entry name" value="Glyco_hydro_95_cat"/>
    <property type="match status" value="1"/>
</dbReference>
<dbReference type="RefSeq" id="WP_016525694.1">
    <property type="nucleotide sequence ID" value="NZ_KE332518.1"/>
</dbReference>
<keyword evidence="5" id="KW-1185">Reference proteome</keyword>
<dbReference type="OrthoDB" id="9802600at2"/>
<evidence type="ECO:0000259" key="3">
    <source>
        <dbReference type="Pfam" id="PF22124"/>
    </source>
</evidence>
<dbReference type="GO" id="GO:0005975">
    <property type="term" value="P:carbohydrate metabolic process"/>
    <property type="evidence" value="ECO:0007669"/>
    <property type="project" value="InterPro"/>
</dbReference>
<dbReference type="PIRSF" id="PIRSF007663">
    <property type="entry name" value="UCP007663"/>
    <property type="match status" value="1"/>
</dbReference>
<name>S3JYJ7_TREMA</name>
<dbReference type="Pfam" id="PF14498">
    <property type="entry name" value="Glyco_hyd_65N_2"/>
    <property type="match status" value="1"/>
</dbReference>
<gene>
    <name evidence="4" type="ORF">HMPREF9194_01416</name>
</gene>
<dbReference type="Gene3D" id="1.50.10.10">
    <property type="match status" value="1"/>
</dbReference>
<sequence>MENQIMRLDEPASVWEEAFPVGNGSMGGMIFGGTDTERIALNTDTLWSGTGEQKLRLHSDGVFRKAQKAALEGDYAQAERILAGGFLNDWNESFLPLGSLCFEFTGLTGNISNYTRTLDFTNGICRVSYDTADRHIERHVYCSYPHNILIVKIKCTGKPLDLSARFESSMPWEGKNKNGCFFISGNAPSKVYPNYYECDAPVQYYKDNPGMAFCIAAGAAADGNITQGEDGMCRIRNFKNAVFYVSGISGYNAAKNRPIVQTKKIVERCVTRVWECLRIGEKEILKKHKEDFSSLFNRVQLDLGGGFDASVKDRLMHMQNGGADNALFSLWFQFGRYLLISCAREGTLPANLQGIWNNSMRPPWSANYTTNINVQMNYWPAETANLSECHMSLLSFIKDCVSGGTKTAKEQFGCRGWTANHNIDLWKQTSPVGALAKRPPVKYGYFPAASGWLCRHIWEHYAFTADYSFLEKYYPVMRKAALFYLDYLIESDGQLVTAPSTSPENVFIDKDGNSCAVSVASTVDIAIIRTLFRDCIAAASVLNRDEAFVKKLAYCINKMPPYGLSHDGSLMEWSRDFREADSRHRHLSHLYGLYPADDLCRTEDPALFVACKKTLEKRGDEGPGWSKAWKACLHARLKDGNKALSLLKDLLHPVSASDVSYVGGGSYINLLCAHPPFQIDGNFGAAAAVAEMLIQSHGGHIELLPALPDEWPNGSVKGLCARGGFILDFKWKDRAITELRIYSKQDALCKLFFNGAHTEYFCKKGKTKMIE</sequence>
<dbReference type="InterPro" id="IPR012341">
    <property type="entry name" value="6hp_glycosidase-like_sf"/>
</dbReference>
<feature type="domain" description="Alpha fucosidase A-like C-terminal" evidence="2">
    <location>
        <begin position="695"/>
        <end position="755"/>
    </location>
</feature>
<protein>
    <submittedName>
        <fullName evidence="4">Uncharacterized protein</fullName>
    </submittedName>
</protein>
<dbReference type="HOGENOM" id="CLU_004617_2_2_12"/>
<dbReference type="InterPro" id="IPR049053">
    <property type="entry name" value="AFCA-like_C"/>
</dbReference>
<dbReference type="InterPro" id="IPR027414">
    <property type="entry name" value="GH95_N_dom"/>
</dbReference>
<dbReference type="InterPro" id="IPR054363">
    <property type="entry name" value="GH95_cat"/>
</dbReference>
<feature type="domain" description="Glycosyl hydrolase family 95 N-terminal" evidence="1">
    <location>
        <begin position="7"/>
        <end position="252"/>
    </location>
</feature>
<evidence type="ECO:0000259" key="1">
    <source>
        <dbReference type="Pfam" id="PF14498"/>
    </source>
</evidence>
<dbReference type="Proteomes" id="UP000014541">
    <property type="component" value="Unassembled WGS sequence"/>
</dbReference>
<dbReference type="eggNOG" id="COG1554">
    <property type="taxonomic scope" value="Bacteria"/>
</dbReference>
<evidence type="ECO:0000259" key="2">
    <source>
        <dbReference type="Pfam" id="PF21307"/>
    </source>
</evidence>
<organism evidence="4 5">
    <name type="scientific">Treponema maltophilum ATCC 51939</name>
    <dbReference type="NCBI Taxonomy" id="1125699"/>
    <lineage>
        <taxon>Bacteria</taxon>
        <taxon>Pseudomonadati</taxon>
        <taxon>Spirochaetota</taxon>
        <taxon>Spirochaetia</taxon>
        <taxon>Spirochaetales</taxon>
        <taxon>Treponemataceae</taxon>
        <taxon>Treponema</taxon>
    </lineage>
</organism>
<dbReference type="EMBL" id="ATFF01000006">
    <property type="protein sequence ID" value="EPF31083.1"/>
    <property type="molecule type" value="Genomic_DNA"/>
</dbReference>
<dbReference type="GO" id="GO:0004560">
    <property type="term" value="F:alpha-L-fucosidase activity"/>
    <property type="evidence" value="ECO:0007669"/>
    <property type="project" value="InterPro"/>
</dbReference>
<dbReference type="STRING" id="1125699.HMPREF9194_01416"/>
<evidence type="ECO:0000313" key="4">
    <source>
        <dbReference type="EMBL" id="EPF31083.1"/>
    </source>
</evidence>
<dbReference type="InterPro" id="IPR008928">
    <property type="entry name" value="6-hairpin_glycosidase_sf"/>
</dbReference>
<accession>S3JYJ7</accession>
<dbReference type="PANTHER" id="PTHR31084:SF0">
    <property type="entry name" value="ALPHA-L-FUCOSIDASE 2"/>
    <property type="match status" value="1"/>
</dbReference>
<dbReference type="InterPro" id="IPR016518">
    <property type="entry name" value="Alpha-L-fucosidase"/>
</dbReference>
<reference evidence="4 5" key="1">
    <citation type="submission" date="2013-04" db="EMBL/GenBank/DDBJ databases">
        <title>The Genome Sequence of Treponema maltophilum ATCC 51939.</title>
        <authorList>
            <consortium name="The Broad Institute Genomics Platform"/>
            <person name="Earl A."/>
            <person name="Ward D."/>
            <person name="Feldgarden M."/>
            <person name="Gevers D."/>
            <person name="Leonetti C."/>
            <person name="Blanton J.M."/>
            <person name="Dewhirst F.E."/>
            <person name="Izard J."/>
            <person name="Walker B."/>
            <person name="Young S."/>
            <person name="Zeng Q."/>
            <person name="Gargeya S."/>
            <person name="Fitzgerald M."/>
            <person name="Haas B."/>
            <person name="Abouelleil A."/>
            <person name="Allen A.W."/>
            <person name="Alvarado L."/>
            <person name="Arachchi H.M."/>
            <person name="Berlin A.M."/>
            <person name="Chapman S.B."/>
            <person name="Gainer-Dewar J."/>
            <person name="Goldberg J."/>
            <person name="Griggs A."/>
            <person name="Gujja S."/>
            <person name="Hansen M."/>
            <person name="Howarth C."/>
            <person name="Imamovic A."/>
            <person name="Ireland A."/>
            <person name="Larimer J."/>
            <person name="McCowan C."/>
            <person name="Murphy C."/>
            <person name="Pearson M."/>
            <person name="Poon T.W."/>
            <person name="Priest M."/>
            <person name="Roberts A."/>
            <person name="Saif S."/>
            <person name="Shea T."/>
            <person name="Sisk P."/>
            <person name="Sykes S."/>
            <person name="Wortman J."/>
            <person name="Nusbaum C."/>
            <person name="Birren B."/>
        </authorList>
    </citation>
    <scope>NUCLEOTIDE SEQUENCE [LARGE SCALE GENOMIC DNA]</scope>
    <source>
        <strain evidence="4 5">ATCC 51939</strain>
    </source>
</reference>
<evidence type="ECO:0000313" key="5">
    <source>
        <dbReference type="Proteomes" id="UP000014541"/>
    </source>
</evidence>
<dbReference type="PATRIC" id="fig|1125699.3.peg.1426"/>
<comment type="caution">
    <text evidence="4">The sequence shown here is derived from an EMBL/GenBank/DDBJ whole genome shotgun (WGS) entry which is preliminary data.</text>
</comment>